<dbReference type="Gene3D" id="1.20.5.1930">
    <property type="match status" value="1"/>
</dbReference>
<reference evidence="7" key="1">
    <citation type="journal article" date="2018" name="Front. Microbiol.">
        <title>Genome-Based Analysis Reveals the Taxonomy and Diversity of the Family Idiomarinaceae.</title>
        <authorList>
            <person name="Liu Y."/>
            <person name="Lai Q."/>
            <person name="Shao Z."/>
        </authorList>
    </citation>
    <scope>NUCLEOTIDE SEQUENCE [LARGE SCALE GENOMIC DNA]</scope>
    <source>
        <strain evidence="7">F23</strain>
    </source>
</reference>
<dbReference type="PANTHER" id="PTHR24421">
    <property type="entry name" value="NITRATE/NITRITE SENSOR PROTEIN NARX-RELATED"/>
    <property type="match status" value="1"/>
</dbReference>
<feature type="transmembrane region" description="Helical" evidence="4">
    <location>
        <begin position="15"/>
        <end position="33"/>
    </location>
</feature>
<organism evidence="6 7">
    <name type="scientific">Idiomarina fontislapidosi</name>
    <dbReference type="NCBI Taxonomy" id="263723"/>
    <lineage>
        <taxon>Bacteria</taxon>
        <taxon>Pseudomonadati</taxon>
        <taxon>Pseudomonadota</taxon>
        <taxon>Gammaproteobacteria</taxon>
        <taxon>Alteromonadales</taxon>
        <taxon>Idiomarinaceae</taxon>
        <taxon>Idiomarina</taxon>
    </lineage>
</organism>
<evidence type="ECO:0000313" key="6">
    <source>
        <dbReference type="EMBL" id="RUO57776.1"/>
    </source>
</evidence>
<dbReference type="SUPFAM" id="SSF55874">
    <property type="entry name" value="ATPase domain of HSP90 chaperone/DNA topoisomerase II/histidine kinase"/>
    <property type="match status" value="1"/>
</dbReference>
<accession>A0A432YA81</accession>
<dbReference type="OrthoDB" id="9797605at2"/>
<keyword evidence="7" id="KW-1185">Reference proteome</keyword>
<dbReference type="InterPro" id="IPR050482">
    <property type="entry name" value="Sensor_HK_TwoCompSys"/>
</dbReference>
<dbReference type="Pfam" id="PF07730">
    <property type="entry name" value="HisKA_3"/>
    <property type="match status" value="1"/>
</dbReference>
<evidence type="ECO:0000256" key="3">
    <source>
        <dbReference type="ARBA" id="ARBA00023012"/>
    </source>
</evidence>
<keyword evidence="4" id="KW-1133">Transmembrane helix</keyword>
<keyword evidence="1" id="KW-0808">Transferase</keyword>
<dbReference type="CDD" id="cd16917">
    <property type="entry name" value="HATPase_UhpB-NarQ-NarX-like"/>
    <property type="match status" value="1"/>
</dbReference>
<evidence type="ECO:0000256" key="1">
    <source>
        <dbReference type="ARBA" id="ARBA00022679"/>
    </source>
</evidence>
<keyword evidence="3" id="KW-0902">Two-component regulatory system</keyword>
<protein>
    <submittedName>
        <fullName evidence="6">Two-component sensor histidine kinase</fullName>
    </submittedName>
</protein>
<feature type="transmembrane region" description="Helical" evidence="4">
    <location>
        <begin position="129"/>
        <end position="147"/>
    </location>
</feature>
<evidence type="ECO:0000313" key="7">
    <source>
        <dbReference type="Proteomes" id="UP000287330"/>
    </source>
</evidence>
<dbReference type="GO" id="GO:0046983">
    <property type="term" value="F:protein dimerization activity"/>
    <property type="evidence" value="ECO:0007669"/>
    <property type="project" value="InterPro"/>
</dbReference>
<feature type="transmembrane region" description="Helical" evidence="4">
    <location>
        <begin position="69"/>
        <end position="97"/>
    </location>
</feature>
<sequence>MKLAHPSLSLERKYAWVYLMNLGFFIVPMFLYPFTVLEHLAMLLALSGFIASYYWAFSVASTHMKRPILTMYLIACAITTTNPASITMFGFVAFFLGFAYRMRIALLGLVGILSTLALLHYFVVNTWTWFAYYGAALSLAIFVIGRVERARQQHLLSQQRTDLEIEQLATTLERERIARDLHDTLGHTLTSVLLKAELAQRYIHANQNDAAHQHLTELTDIARTCLKQVRESVTGYKHGGFDFVMQQLALRLKEAGFKVNVQGHLTQVNRAYETPLVLALTELVTNIIRHSQGDDVDITFSENAQNIFVEVHDNGQVTKLEWGNGLLGVHERIERLGGRIEVETQHGCSVRLFIPAANLEPSQ</sequence>
<dbReference type="Gene3D" id="3.30.565.10">
    <property type="entry name" value="Histidine kinase-like ATPase, C-terminal domain"/>
    <property type="match status" value="1"/>
</dbReference>
<dbReference type="PANTHER" id="PTHR24421:SF63">
    <property type="entry name" value="SENSOR HISTIDINE KINASE DESK"/>
    <property type="match status" value="1"/>
</dbReference>
<keyword evidence="2 6" id="KW-0418">Kinase</keyword>
<dbReference type="Pfam" id="PF02518">
    <property type="entry name" value="HATPase_c"/>
    <property type="match status" value="1"/>
</dbReference>
<dbReference type="RefSeq" id="WP_110573682.1">
    <property type="nucleotide sequence ID" value="NZ_PIPV01000002.1"/>
</dbReference>
<dbReference type="Proteomes" id="UP000287330">
    <property type="component" value="Unassembled WGS sequence"/>
</dbReference>
<feature type="domain" description="Histidine kinase/HSP90-like ATPase" evidence="5">
    <location>
        <begin position="271"/>
        <end position="358"/>
    </location>
</feature>
<feature type="transmembrane region" description="Helical" evidence="4">
    <location>
        <begin position="40"/>
        <end position="57"/>
    </location>
</feature>
<name>A0A432YA81_9GAMM</name>
<dbReference type="GO" id="GO:0016020">
    <property type="term" value="C:membrane"/>
    <property type="evidence" value="ECO:0007669"/>
    <property type="project" value="InterPro"/>
</dbReference>
<dbReference type="InterPro" id="IPR036890">
    <property type="entry name" value="HATPase_C_sf"/>
</dbReference>
<dbReference type="SMART" id="SM00387">
    <property type="entry name" value="HATPase_c"/>
    <property type="match status" value="1"/>
</dbReference>
<evidence type="ECO:0000256" key="4">
    <source>
        <dbReference type="SAM" id="Phobius"/>
    </source>
</evidence>
<dbReference type="AlphaFoldDB" id="A0A432YA81"/>
<proteinExistence type="predicted"/>
<evidence type="ECO:0000256" key="2">
    <source>
        <dbReference type="ARBA" id="ARBA00022777"/>
    </source>
</evidence>
<dbReference type="EMBL" id="PIPV01000002">
    <property type="protein sequence ID" value="RUO57776.1"/>
    <property type="molecule type" value="Genomic_DNA"/>
</dbReference>
<dbReference type="InterPro" id="IPR003594">
    <property type="entry name" value="HATPase_dom"/>
</dbReference>
<gene>
    <name evidence="6" type="ORF">CWE25_02915</name>
</gene>
<evidence type="ECO:0000259" key="5">
    <source>
        <dbReference type="SMART" id="SM00387"/>
    </source>
</evidence>
<comment type="caution">
    <text evidence="6">The sequence shown here is derived from an EMBL/GenBank/DDBJ whole genome shotgun (WGS) entry which is preliminary data.</text>
</comment>
<dbReference type="InterPro" id="IPR011712">
    <property type="entry name" value="Sig_transdc_His_kin_sub3_dim/P"/>
</dbReference>
<keyword evidence="4" id="KW-0812">Transmembrane</keyword>
<feature type="transmembrane region" description="Helical" evidence="4">
    <location>
        <begin position="104"/>
        <end position="123"/>
    </location>
</feature>
<keyword evidence="4" id="KW-0472">Membrane</keyword>
<dbReference type="GO" id="GO:0000155">
    <property type="term" value="F:phosphorelay sensor kinase activity"/>
    <property type="evidence" value="ECO:0007669"/>
    <property type="project" value="InterPro"/>
</dbReference>